<dbReference type="EMBL" id="CP126446">
    <property type="protein sequence ID" value="WIF96247.1"/>
    <property type="molecule type" value="Genomic_DNA"/>
</dbReference>
<protein>
    <submittedName>
        <fullName evidence="1">Uncharacterized protein</fullName>
    </submittedName>
</protein>
<gene>
    <name evidence="1" type="ORF">QNI29_10805</name>
</gene>
<evidence type="ECO:0000313" key="2">
    <source>
        <dbReference type="Proteomes" id="UP001236652"/>
    </source>
</evidence>
<dbReference type="RefSeq" id="WP_284526477.1">
    <property type="nucleotide sequence ID" value="NZ_CP126446.1"/>
</dbReference>
<organism evidence="1 2">
    <name type="scientific">Pontibacillus chungwhensis</name>
    <dbReference type="NCBI Taxonomy" id="265426"/>
    <lineage>
        <taxon>Bacteria</taxon>
        <taxon>Bacillati</taxon>
        <taxon>Bacillota</taxon>
        <taxon>Bacilli</taxon>
        <taxon>Bacillales</taxon>
        <taxon>Bacillaceae</taxon>
        <taxon>Pontibacillus</taxon>
    </lineage>
</organism>
<evidence type="ECO:0000313" key="1">
    <source>
        <dbReference type="EMBL" id="WIF96247.1"/>
    </source>
</evidence>
<sequence>MKQLLILLSCLLQDGVQQVKSQFERAHIHVSLQTGFFYLLEGA</sequence>
<dbReference type="Proteomes" id="UP001236652">
    <property type="component" value="Chromosome"/>
</dbReference>
<reference evidence="1 2" key="1">
    <citation type="submission" date="2023-05" db="EMBL/GenBank/DDBJ databases">
        <title>Comparative genomics reveals the evidence of polycyclic aromatic hydrocarbons degradation in moderately halophilic genus Pontibacillus.</title>
        <authorList>
            <person name="Yang H."/>
            <person name="Qian Z."/>
        </authorList>
    </citation>
    <scope>NUCLEOTIDE SEQUENCE [LARGE SCALE GENOMIC DNA]</scope>
    <source>
        <strain evidence="2">HN14</strain>
    </source>
</reference>
<accession>A0ABY8URX7</accession>
<name>A0ABY8URX7_9BACI</name>
<proteinExistence type="predicted"/>
<keyword evidence="2" id="KW-1185">Reference proteome</keyword>